<protein>
    <recommendedName>
        <fullName evidence="11">8-oxo-dGTP diphosphatase</fullName>
        <ecNumber evidence="11">3.6.1.55</ecNumber>
    </recommendedName>
</protein>
<accession>A0ABQ6ILK0</accession>
<dbReference type="InterPro" id="IPR020084">
    <property type="entry name" value="NUDIX_hydrolase_CS"/>
</dbReference>
<dbReference type="EC" id="3.6.1.55" evidence="11"/>
<comment type="catalytic activity">
    <reaction evidence="10">
        <text>8-oxo-dGTP + H2O = 8-oxo-dGMP + diphosphate + H(+)</text>
        <dbReference type="Rhea" id="RHEA:31575"/>
        <dbReference type="ChEBI" id="CHEBI:15377"/>
        <dbReference type="ChEBI" id="CHEBI:15378"/>
        <dbReference type="ChEBI" id="CHEBI:33019"/>
        <dbReference type="ChEBI" id="CHEBI:63224"/>
        <dbReference type="ChEBI" id="CHEBI:77896"/>
        <dbReference type="EC" id="3.6.1.55"/>
    </reaction>
</comment>
<evidence type="ECO:0000256" key="2">
    <source>
        <dbReference type="ARBA" id="ARBA00005582"/>
    </source>
</evidence>
<evidence type="ECO:0000256" key="7">
    <source>
        <dbReference type="ARBA" id="ARBA00022801"/>
    </source>
</evidence>
<dbReference type="PANTHER" id="PTHR47707:SF1">
    <property type="entry name" value="NUDIX HYDROLASE FAMILY PROTEIN"/>
    <property type="match status" value="1"/>
</dbReference>
<evidence type="ECO:0000256" key="5">
    <source>
        <dbReference type="ARBA" id="ARBA00022723"/>
    </source>
</evidence>
<comment type="caution">
    <text evidence="14">The sequence shown here is derived from an EMBL/GenBank/DDBJ whole genome shotgun (WGS) entry which is preliminary data.</text>
</comment>
<dbReference type="InterPro" id="IPR020476">
    <property type="entry name" value="Nudix_hydrolase"/>
</dbReference>
<proteinExistence type="inferred from homology"/>
<keyword evidence="8" id="KW-0460">Magnesium</keyword>
<dbReference type="PRINTS" id="PR00502">
    <property type="entry name" value="NUDIXFAMILY"/>
</dbReference>
<evidence type="ECO:0000256" key="11">
    <source>
        <dbReference type="ARBA" id="ARBA00038905"/>
    </source>
</evidence>
<sequence>MARVRIVPVVAAAIVDSLERPTTVLAARRTRPEHLRGRWEFPGGKVDSGESPEQALHRELAEELGVRVVLGDRLPGPLPGGDWQLVPPYRMGVWLARIVEGTPRPLQDHDELRLLDLASLEAVPWLESNADIVASLGSVLRASRPH</sequence>
<comment type="similarity">
    <text evidence="2 12">Belongs to the Nudix hydrolase family.</text>
</comment>
<dbReference type="SUPFAM" id="SSF55811">
    <property type="entry name" value="Nudix"/>
    <property type="match status" value="1"/>
</dbReference>
<dbReference type="InterPro" id="IPR015797">
    <property type="entry name" value="NUDIX_hydrolase-like_dom_sf"/>
</dbReference>
<comment type="cofactor">
    <cofactor evidence="1">
        <name>Mg(2+)</name>
        <dbReference type="ChEBI" id="CHEBI:18420"/>
    </cofactor>
</comment>
<evidence type="ECO:0000313" key="14">
    <source>
        <dbReference type="EMBL" id="GMA38814.1"/>
    </source>
</evidence>
<dbReference type="InterPro" id="IPR047127">
    <property type="entry name" value="MutT-like"/>
</dbReference>
<reference evidence="15" key="1">
    <citation type="journal article" date="2019" name="Int. J. Syst. Evol. Microbiol.">
        <title>The Global Catalogue of Microorganisms (GCM) 10K type strain sequencing project: providing services to taxonomists for standard genome sequencing and annotation.</title>
        <authorList>
            <consortium name="The Broad Institute Genomics Platform"/>
            <consortium name="The Broad Institute Genome Sequencing Center for Infectious Disease"/>
            <person name="Wu L."/>
            <person name="Ma J."/>
        </authorList>
    </citation>
    <scope>NUCLEOTIDE SEQUENCE [LARGE SCALE GENOMIC DNA]</scope>
    <source>
        <strain evidence="15">NBRC 113072</strain>
    </source>
</reference>
<name>A0ABQ6ILK0_9MICO</name>
<keyword evidence="4" id="KW-0235">DNA replication</keyword>
<evidence type="ECO:0000256" key="10">
    <source>
        <dbReference type="ARBA" id="ARBA00035861"/>
    </source>
</evidence>
<keyword evidence="6" id="KW-0227">DNA damage</keyword>
<dbReference type="RefSeq" id="WP_284302849.1">
    <property type="nucleotide sequence ID" value="NZ_BSUO01000001.1"/>
</dbReference>
<dbReference type="PANTHER" id="PTHR47707">
    <property type="entry name" value="8-OXO-DGTP DIPHOSPHATASE"/>
    <property type="match status" value="1"/>
</dbReference>
<feature type="domain" description="Nudix hydrolase" evidence="13">
    <location>
        <begin position="5"/>
        <end position="140"/>
    </location>
</feature>
<evidence type="ECO:0000256" key="8">
    <source>
        <dbReference type="ARBA" id="ARBA00022842"/>
    </source>
</evidence>
<dbReference type="CDD" id="cd03425">
    <property type="entry name" value="NUDIX_MutT_NudA_like"/>
    <property type="match status" value="1"/>
</dbReference>
<dbReference type="Proteomes" id="UP001157126">
    <property type="component" value="Unassembled WGS sequence"/>
</dbReference>
<keyword evidence="5" id="KW-0479">Metal-binding</keyword>
<keyword evidence="7 12" id="KW-0378">Hydrolase</keyword>
<keyword evidence="3" id="KW-0515">Mutator protein</keyword>
<dbReference type="InterPro" id="IPR000086">
    <property type="entry name" value="NUDIX_hydrolase_dom"/>
</dbReference>
<gene>
    <name evidence="14" type="ORF">GCM10025883_08590</name>
</gene>
<dbReference type="Pfam" id="PF00293">
    <property type="entry name" value="NUDIX"/>
    <property type="match status" value="1"/>
</dbReference>
<keyword evidence="9" id="KW-0234">DNA repair</keyword>
<evidence type="ECO:0000256" key="4">
    <source>
        <dbReference type="ARBA" id="ARBA00022705"/>
    </source>
</evidence>
<evidence type="ECO:0000259" key="13">
    <source>
        <dbReference type="PROSITE" id="PS51462"/>
    </source>
</evidence>
<evidence type="ECO:0000313" key="15">
    <source>
        <dbReference type="Proteomes" id="UP001157126"/>
    </source>
</evidence>
<dbReference type="Gene3D" id="3.90.79.10">
    <property type="entry name" value="Nucleoside Triphosphate Pyrophosphohydrolase"/>
    <property type="match status" value="1"/>
</dbReference>
<organism evidence="14 15">
    <name type="scientific">Mobilicoccus caccae</name>
    <dbReference type="NCBI Taxonomy" id="1859295"/>
    <lineage>
        <taxon>Bacteria</taxon>
        <taxon>Bacillati</taxon>
        <taxon>Actinomycetota</taxon>
        <taxon>Actinomycetes</taxon>
        <taxon>Micrococcales</taxon>
        <taxon>Dermatophilaceae</taxon>
        <taxon>Mobilicoccus</taxon>
    </lineage>
</organism>
<keyword evidence="15" id="KW-1185">Reference proteome</keyword>
<dbReference type="EMBL" id="BSUO01000001">
    <property type="protein sequence ID" value="GMA38814.1"/>
    <property type="molecule type" value="Genomic_DNA"/>
</dbReference>
<evidence type="ECO:0000256" key="12">
    <source>
        <dbReference type="RuleBase" id="RU003476"/>
    </source>
</evidence>
<evidence type="ECO:0000256" key="9">
    <source>
        <dbReference type="ARBA" id="ARBA00023204"/>
    </source>
</evidence>
<evidence type="ECO:0000256" key="1">
    <source>
        <dbReference type="ARBA" id="ARBA00001946"/>
    </source>
</evidence>
<evidence type="ECO:0000256" key="3">
    <source>
        <dbReference type="ARBA" id="ARBA00022457"/>
    </source>
</evidence>
<evidence type="ECO:0000256" key="6">
    <source>
        <dbReference type="ARBA" id="ARBA00022763"/>
    </source>
</evidence>
<dbReference type="PROSITE" id="PS51462">
    <property type="entry name" value="NUDIX"/>
    <property type="match status" value="1"/>
</dbReference>
<dbReference type="PROSITE" id="PS00893">
    <property type="entry name" value="NUDIX_BOX"/>
    <property type="match status" value="1"/>
</dbReference>